<keyword evidence="7 14" id="KW-0418">Kinase</keyword>
<evidence type="ECO:0000256" key="6">
    <source>
        <dbReference type="ARBA" id="ARBA00022692"/>
    </source>
</evidence>
<keyword evidence="4" id="KW-0597">Phosphoprotein</keyword>
<name>A0ABX1GFF4_9GAMM</name>
<dbReference type="PROSITE" id="PS50885">
    <property type="entry name" value="HAMP"/>
    <property type="match status" value="1"/>
</dbReference>
<feature type="transmembrane region" description="Helical" evidence="11">
    <location>
        <begin position="171"/>
        <end position="195"/>
    </location>
</feature>
<dbReference type="InterPro" id="IPR050428">
    <property type="entry name" value="TCS_sensor_his_kinase"/>
</dbReference>
<dbReference type="Proteomes" id="UP000765845">
    <property type="component" value="Unassembled WGS sequence"/>
</dbReference>
<comment type="subcellular location">
    <subcellularLocation>
        <location evidence="2">Membrane</location>
    </subcellularLocation>
</comment>
<dbReference type="InterPro" id="IPR003594">
    <property type="entry name" value="HATPase_dom"/>
</dbReference>
<dbReference type="PRINTS" id="PR00344">
    <property type="entry name" value="BCTRLSENSOR"/>
</dbReference>
<dbReference type="GO" id="GO:0016301">
    <property type="term" value="F:kinase activity"/>
    <property type="evidence" value="ECO:0007669"/>
    <property type="project" value="UniProtKB-KW"/>
</dbReference>
<dbReference type="PROSITE" id="PS50109">
    <property type="entry name" value="HIS_KIN"/>
    <property type="match status" value="1"/>
</dbReference>
<evidence type="ECO:0000256" key="5">
    <source>
        <dbReference type="ARBA" id="ARBA00022679"/>
    </source>
</evidence>
<evidence type="ECO:0000256" key="10">
    <source>
        <dbReference type="ARBA" id="ARBA00023136"/>
    </source>
</evidence>
<sequence>MPTKRGSITRRLLLAMLVAMPLLLGLTGLAIDSAYQSSLLKAEDSRLKALFFGLLGAIEWRDGAIDMGDRVKEPLFWQFRSGLYADIRGGGGELLWQSTSADTLELPQVVGSIPSGEGYFGELPVEGAPYFYYRYLAIWETDDGNEVPLLFSIYSEKRGMLRELTQFRQQLSVWLGLVVIFSIMLVALIQYWALLPLRRLARDLRHLEQGRRDQLVDSYPLELQSITANLNQLLSKERKQRERYRNTLGDLAHSLKTPLAVLRDKHLDPEARQEQLQRMDNIIRYQLRRAVSAGGGLHHQTLTHPLLSSLANTMDKVYRDKQLSISLDLDEQFSLPADEQDIMELCGNLLDNACKAARTEVTISGSHTGNYTTLCFDDDGEGIAPEDHRGLLERGKRGDQYGDGQGLGLAIVLDIVDSYGADFRFDASPLGGTRAILRFKNPA</sequence>
<keyword evidence="15" id="KW-1185">Reference proteome</keyword>
<evidence type="ECO:0000259" key="13">
    <source>
        <dbReference type="PROSITE" id="PS50885"/>
    </source>
</evidence>
<accession>A0ABX1GFF4</accession>
<evidence type="ECO:0000256" key="11">
    <source>
        <dbReference type="SAM" id="Phobius"/>
    </source>
</evidence>
<evidence type="ECO:0000256" key="2">
    <source>
        <dbReference type="ARBA" id="ARBA00004370"/>
    </source>
</evidence>
<evidence type="ECO:0000256" key="7">
    <source>
        <dbReference type="ARBA" id="ARBA00022777"/>
    </source>
</evidence>
<dbReference type="InterPro" id="IPR003660">
    <property type="entry name" value="HAMP_dom"/>
</dbReference>
<evidence type="ECO:0000256" key="8">
    <source>
        <dbReference type="ARBA" id="ARBA00022989"/>
    </source>
</evidence>
<evidence type="ECO:0000256" key="1">
    <source>
        <dbReference type="ARBA" id="ARBA00000085"/>
    </source>
</evidence>
<organism evidence="14 15">
    <name type="scientific">Spongiibacter thalassae</name>
    <dbReference type="NCBI Taxonomy" id="2721624"/>
    <lineage>
        <taxon>Bacteria</taxon>
        <taxon>Pseudomonadati</taxon>
        <taxon>Pseudomonadota</taxon>
        <taxon>Gammaproteobacteria</taxon>
        <taxon>Cellvibrionales</taxon>
        <taxon>Spongiibacteraceae</taxon>
        <taxon>Spongiibacter</taxon>
    </lineage>
</organism>
<dbReference type="Pfam" id="PF02518">
    <property type="entry name" value="HATPase_c"/>
    <property type="match status" value="1"/>
</dbReference>
<dbReference type="Gene3D" id="1.10.287.130">
    <property type="match status" value="1"/>
</dbReference>
<evidence type="ECO:0000259" key="12">
    <source>
        <dbReference type="PROSITE" id="PS50109"/>
    </source>
</evidence>
<dbReference type="EMBL" id="JAAWWK010000002">
    <property type="protein sequence ID" value="NKI17112.1"/>
    <property type="molecule type" value="Genomic_DNA"/>
</dbReference>
<keyword evidence="10 11" id="KW-0472">Membrane</keyword>
<evidence type="ECO:0000313" key="14">
    <source>
        <dbReference type="EMBL" id="NKI17112.1"/>
    </source>
</evidence>
<keyword evidence="5" id="KW-0808">Transferase</keyword>
<keyword evidence="9" id="KW-0902">Two-component regulatory system</keyword>
<dbReference type="SUPFAM" id="SSF55874">
    <property type="entry name" value="ATPase domain of HSP90 chaperone/DNA topoisomerase II/histidine kinase"/>
    <property type="match status" value="1"/>
</dbReference>
<dbReference type="SMART" id="SM00387">
    <property type="entry name" value="HATPase_c"/>
    <property type="match status" value="1"/>
</dbReference>
<evidence type="ECO:0000313" key="15">
    <source>
        <dbReference type="Proteomes" id="UP000765845"/>
    </source>
</evidence>
<dbReference type="EC" id="2.7.13.3" evidence="3"/>
<feature type="domain" description="Histidine kinase" evidence="12">
    <location>
        <begin position="250"/>
        <end position="443"/>
    </location>
</feature>
<proteinExistence type="predicted"/>
<evidence type="ECO:0000256" key="4">
    <source>
        <dbReference type="ARBA" id="ARBA00022553"/>
    </source>
</evidence>
<keyword evidence="6 11" id="KW-0812">Transmembrane</keyword>
<evidence type="ECO:0000256" key="9">
    <source>
        <dbReference type="ARBA" id="ARBA00023012"/>
    </source>
</evidence>
<gene>
    <name evidence="14" type="ORF">HCU74_06715</name>
</gene>
<dbReference type="Gene3D" id="3.30.565.10">
    <property type="entry name" value="Histidine kinase-like ATPase, C-terminal domain"/>
    <property type="match status" value="1"/>
</dbReference>
<protein>
    <recommendedName>
        <fullName evidence="3">histidine kinase</fullName>
        <ecNumber evidence="3">2.7.13.3</ecNumber>
    </recommendedName>
</protein>
<dbReference type="InterPro" id="IPR036890">
    <property type="entry name" value="HATPase_C_sf"/>
</dbReference>
<dbReference type="InterPro" id="IPR004358">
    <property type="entry name" value="Sig_transdc_His_kin-like_C"/>
</dbReference>
<dbReference type="RefSeq" id="WP_168449637.1">
    <property type="nucleotide sequence ID" value="NZ_JAAWWK010000002.1"/>
</dbReference>
<keyword evidence="8 11" id="KW-1133">Transmembrane helix</keyword>
<comment type="catalytic activity">
    <reaction evidence="1">
        <text>ATP + protein L-histidine = ADP + protein N-phospho-L-histidine.</text>
        <dbReference type="EC" id="2.7.13.3"/>
    </reaction>
</comment>
<evidence type="ECO:0000256" key="3">
    <source>
        <dbReference type="ARBA" id="ARBA00012438"/>
    </source>
</evidence>
<dbReference type="PANTHER" id="PTHR45436:SF4">
    <property type="entry name" value="SENSOR PROTEIN PHOQ"/>
    <property type="match status" value="1"/>
</dbReference>
<dbReference type="PANTHER" id="PTHR45436">
    <property type="entry name" value="SENSOR HISTIDINE KINASE YKOH"/>
    <property type="match status" value="1"/>
</dbReference>
<feature type="domain" description="HAMP" evidence="13">
    <location>
        <begin position="191"/>
        <end position="242"/>
    </location>
</feature>
<dbReference type="InterPro" id="IPR005467">
    <property type="entry name" value="His_kinase_dom"/>
</dbReference>
<reference evidence="14 15" key="1">
    <citation type="submission" date="2020-04" db="EMBL/GenBank/DDBJ databases">
        <authorList>
            <person name="Yoon J."/>
        </authorList>
    </citation>
    <scope>NUCLEOTIDE SEQUENCE [LARGE SCALE GENOMIC DNA]</scope>
    <source>
        <strain evidence="14 15">KMU-166</strain>
    </source>
</reference>
<comment type="caution">
    <text evidence="14">The sequence shown here is derived from an EMBL/GenBank/DDBJ whole genome shotgun (WGS) entry which is preliminary data.</text>
</comment>